<protein>
    <recommendedName>
        <fullName evidence="3">2-oxoglutarate-Fe(II)-dependent oxygenase superfamily protein</fullName>
    </recommendedName>
</protein>
<keyword evidence="2" id="KW-1185">Reference proteome</keyword>
<proteinExistence type="predicted"/>
<dbReference type="SUPFAM" id="SSF51197">
    <property type="entry name" value="Clavaminate synthase-like"/>
    <property type="match status" value="1"/>
</dbReference>
<reference evidence="1 2" key="1">
    <citation type="submission" date="2021-03" db="EMBL/GenBank/DDBJ databases">
        <title>Genomic Encyclopedia of Type Strains, Phase IV (KMG-IV): sequencing the most valuable type-strain genomes for metagenomic binning, comparative biology and taxonomic classification.</title>
        <authorList>
            <person name="Goeker M."/>
        </authorList>
    </citation>
    <scope>NUCLEOTIDE SEQUENCE [LARGE SCALE GENOMIC DNA]</scope>
    <source>
        <strain evidence="1 2">DSM 40526</strain>
    </source>
</reference>
<dbReference type="EMBL" id="JAGGLQ010000001">
    <property type="protein sequence ID" value="MBP2034266.1"/>
    <property type="molecule type" value="Genomic_DNA"/>
</dbReference>
<evidence type="ECO:0000313" key="2">
    <source>
        <dbReference type="Proteomes" id="UP001519310"/>
    </source>
</evidence>
<accession>A0ABS4KY22</accession>
<dbReference type="InterPro" id="IPR056470">
    <property type="entry name" value="BesD/HalB-like"/>
</dbReference>
<dbReference type="Proteomes" id="UP001519310">
    <property type="component" value="Unassembled WGS sequence"/>
</dbReference>
<evidence type="ECO:0000313" key="1">
    <source>
        <dbReference type="EMBL" id="MBP2034266.1"/>
    </source>
</evidence>
<sequence length="224" mass="24441">MFSLPVPSRRESLRRQFTADGYVALPGLISPTGLAELGREARRLEADAVRRDFRMPCMGDSPRHMTTLGGDRIARDSPVIARLYEDRDLMGLLSSLLGEAAVAVHDPVERHVLNVLHRPGDTHGAHTDDYPLALVLFLEAPPHPADGGLLEFRPGRGDLGALDGPGVHRVHHRPADGYLLRSDLTAHRVTPLGRPGLRRTVLNFAYTTPGRQGATTSSASLLYD</sequence>
<dbReference type="RefSeq" id="WP_229920864.1">
    <property type="nucleotide sequence ID" value="NZ_BMVL01000023.1"/>
</dbReference>
<gene>
    <name evidence="1" type="ORF">J2Z77_000050</name>
</gene>
<comment type="caution">
    <text evidence="1">The sequence shown here is derived from an EMBL/GenBank/DDBJ whole genome shotgun (WGS) entry which is preliminary data.</text>
</comment>
<dbReference type="Pfam" id="PF23169">
    <property type="entry name" value="HalD"/>
    <property type="match status" value="1"/>
</dbReference>
<name>A0ABS4KY22_STRAV</name>
<dbReference type="Gene3D" id="2.60.120.620">
    <property type="entry name" value="q2cbj1_9rhob like domain"/>
    <property type="match status" value="1"/>
</dbReference>
<organism evidence="1 2">
    <name type="scientific">Streptomyces avidinii</name>
    <dbReference type="NCBI Taxonomy" id="1895"/>
    <lineage>
        <taxon>Bacteria</taxon>
        <taxon>Bacillati</taxon>
        <taxon>Actinomycetota</taxon>
        <taxon>Actinomycetes</taxon>
        <taxon>Kitasatosporales</taxon>
        <taxon>Streptomycetaceae</taxon>
        <taxon>Streptomyces</taxon>
    </lineage>
</organism>
<evidence type="ECO:0008006" key="3">
    <source>
        <dbReference type="Google" id="ProtNLM"/>
    </source>
</evidence>